<evidence type="ECO:0000313" key="1">
    <source>
        <dbReference type="EMBL" id="KAH7675369.1"/>
    </source>
</evidence>
<evidence type="ECO:0000313" key="2">
    <source>
        <dbReference type="Proteomes" id="UP000827976"/>
    </source>
</evidence>
<keyword evidence="2" id="KW-1185">Reference proteome</keyword>
<sequence length="271" mass="29948">MLHNHQRTTREVEEEEHHQQQHQEEDGDDGGEVREIHALTPPQPQQQQAGRGTHSWETTSHRSSTLSEILSENFTTMSREFNAMVLAGSSLQPDAPSDGTSLGRIGEEVEETNPLAIVPDRNPIASPRRGGVGASTAAAAAEGGGGGGVVGEVAVHRVKKEEVETKIMAWQTAEIAKINNRFKRQEVVINGWESDQVEKASSFFNKIERKLDEQRARAREKMQNDVAKARRKAEEKRASSEAKRGTKVARVLELANLMKAVGRAPSKRSFF</sequence>
<gene>
    <name evidence="1" type="ORF">IHE45_08G130400</name>
</gene>
<organism evidence="1 2">
    <name type="scientific">Dioscorea alata</name>
    <name type="common">Purple yam</name>
    <dbReference type="NCBI Taxonomy" id="55571"/>
    <lineage>
        <taxon>Eukaryota</taxon>
        <taxon>Viridiplantae</taxon>
        <taxon>Streptophyta</taxon>
        <taxon>Embryophyta</taxon>
        <taxon>Tracheophyta</taxon>
        <taxon>Spermatophyta</taxon>
        <taxon>Magnoliopsida</taxon>
        <taxon>Liliopsida</taxon>
        <taxon>Dioscoreales</taxon>
        <taxon>Dioscoreaceae</taxon>
        <taxon>Dioscorea</taxon>
    </lineage>
</organism>
<reference evidence="2" key="1">
    <citation type="journal article" date="2022" name="Nat. Commun.">
        <title>Chromosome evolution and the genetic basis of agronomically important traits in greater yam.</title>
        <authorList>
            <person name="Bredeson J.V."/>
            <person name="Lyons J.B."/>
            <person name="Oniyinde I.O."/>
            <person name="Okereke N.R."/>
            <person name="Kolade O."/>
            <person name="Nnabue I."/>
            <person name="Nwadili C.O."/>
            <person name="Hribova E."/>
            <person name="Parker M."/>
            <person name="Nwogha J."/>
            <person name="Shu S."/>
            <person name="Carlson J."/>
            <person name="Kariba R."/>
            <person name="Muthemba S."/>
            <person name="Knop K."/>
            <person name="Barton G.J."/>
            <person name="Sherwood A.V."/>
            <person name="Lopez-Montes A."/>
            <person name="Asiedu R."/>
            <person name="Jamnadass R."/>
            <person name="Muchugi A."/>
            <person name="Goodstein D."/>
            <person name="Egesi C.N."/>
            <person name="Featherston J."/>
            <person name="Asfaw A."/>
            <person name="Simpson G.G."/>
            <person name="Dolezel J."/>
            <person name="Hendre P.S."/>
            <person name="Van Deynze A."/>
            <person name="Kumar P.L."/>
            <person name="Obidiegwu J.E."/>
            <person name="Bhattacharjee R."/>
            <person name="Rokhsar D.S."/>
        </authorList>
    </citation>
    <scope>NUCLEOTIDE SEQUENCE [LARGE SCALE GENOMIC DNA]</scope>
    <source>
        <strain evidence="2">cv. TDa95/00328</strain>
    </source>
</reference>
<comment type="caution">
    <text evidence="1">The sequence shown here is derived from an EMBL/GenBank/DDBJ whole genome shotgun (WGS) entry which is preliminary data.</text>
</comment>
<accession>A0ACB7VMT4</accession>
<proteinExistence type="predicted"/>
<protein>
    <submittedName>
        <fullName evidence="1">Remorin C-terminal protein</fullName>
    </submittedName>
</protein>
<name>A0ACB7VMT4_DIOAL</name>
<dbReference type="EMBL" id="CM037018">
    <property type="protein sequence ID" value="KAH7675369.1"/>
    <property type="molecule type" value="Genomic_DNA"/>
</dbReference>
<dbReference type="Proteomes" id="UP000827976">
    <property type="component" value="Chromosome 8"/>
</dbReference>